<evidence type="ECO:0000313" key="2">
    <source>
        <dbReference type="Proteomes" id="UP000464700"/>
    </source>
</evidence>
<dbReference type="EMBL" id="CP043925">
    <property type="protein sequence ID" value="QHN10372.1"/>
    <property type="molecule type" value="Genomic_DNA"/>
</dbReference>
<sequence length="149" mass="17240">MKKNILDIINSANSVLEYTTSILESLNENLAKLNSSIEAFSLKRAHNRPIEYEIKNIKCLLKSNELNKQQLPQYMKTLSDIKSFKKEFEDLDKDVKKIYLEMIPKANSIDDEILIIEKEISILSSNILTDSEVNILIDKIIELKKLLKE</sequence>
<protein>
    <submittedName>
        <fullName evidence="1">Uncharacterized protein</fullName>
    </submittedName>
</protein>
<gene>
    <name evidence="1" type="ORF">F1325_07805</name>
</gene>
<evidence type="ECO:0000313" key="1">
    <source>
        <dbReference type="EMBL" id="QHN10372.1"/>
    </source>
</evidence>
<dbReference type="KEGG" id="pcol:F1325_07805"/>
<proteinExistence type="predicted"/>
<dbReference type="RefSeq" id="WP_160230267.1">
    <property type="nucleotide sequence ID" value="NZ_CP043925.1"/>
</dbReference>
<accession>A0A6I7D8U0</accession>
<dbReference type="Proteomes" id="UP000464700">
    <property type="component" value="Chromosome"/>
</dbReference>
<organism evidence="1 2">
    <name type="scientific">Proteus columbae</name>
    <dbReference type="NCBI Taxonomy" id="1987580"/>
    <lineage>
        <taxon>Bacteria</taxon>
        <taxon>Pseudomonadati</taxon>
        <taxon>Pseudomonadota</taxon>
        <taxon>Gammaproteobacteria</taxon>
        <taxon>Enterobacterales</taxon>
        <taxon>Morganellaceae</taxon>
        <taxon>Proteus</taxon>
    </lineage>
</organism>
<name>A0A6I7D8U0_9GAMM</name>
<reference evidence="1 2" key="1">
    <citation type="submission" date="2019-09" db="EMBL/GenBank/DDBJ databases">
        <title>Emergence of a chromosome-mediated tetracycline resistance gene in Proteus strain.</title>
        <authorList>
            <person name="He D."/>
            <person name="Wang L."/>
        </authorList>
    </citation>
    <scope>NUCLEOTIDE SEQUENCE [LARGE SCALE GENOMIC DNA]</scope>
    <source>
        <strain evidence="1 2">T60</strain>
    </source>
</reference>
<dbReference type="AlphaFoldDB" id="A0A6I7D8U0"/>
<keyword evidence="2" id="KW-1185">Reference proteome</keyword>